<dbReference type="EMBL" id="AHCD03000036">
    <property type="protein sequence ID" value="KAF7785594.1"/>
    <property type="molecule type" value="Genomic_DNA"/>
</dbReference>
<dbReference type="GO" id="GO:0003677">
    <property type="term" value="F:DNA binding"/>
    <property type="evidence" value="ECO:0007669"/>
    <property type="project" value="InterPro"/>
</dbReference>
<dbReference type="RefSeq" id="WP_010384980.1">
    <property type="nucleotide sequence ID" value="NZ_AHCD03000036.1"/>
</dbReference>
<evidence type="ECO:0000259" key="2">
    <source>
        <dbReference type="PROSITE" id="PS50943"/>
    </source>
</evidence>
<gene>
    <name evidence="3" type="ORF">PRUB_a4297</name>
</gene>
<dbReference type="PROSITE" id="PS50943">
    <property type="entry name" value="HTH_CROC1"/>
    <property type="match status" value="1"/>
</dbReference>
<reference evidence="3 4" key="1">
    <citation type="journal article" date="2012" name="J. Bacteriol.">
        <title>Genome sequence of the cycloprodigiosin-producing bacterial strain Pseudoalteromonas rubra ATCC 29570(T).</title>
        <authorList>
            <person name="Xie B.B."/>
            <person name="Shu Y.L."/>
            <person name="Qin Q.L."/>
            <person name="Rong J.C."/>
            <person name="Zhang X.Y."/>
            <person name="Chen X.L."/>
            <person name="Zhou B.C."/>
            <person name="Zhang Y.Z."/>
        </authorList>
    </citation>
    <scope>NUCLEOTIDE SEQUENCE [LARGE SCALE GENOMIC DNA]</scope>
    <source>
        <strain evidence="3 4">DSM 6842</strain>
    </source>
</reference>
<feature type="region of interest" description="Disordered" evidence="1">
    <location>
        <begin position="89"/>
        <end position="110"/>
    </location>
</feature>
<dbReference type="AlphaFoldDB" id="A0A8T0C4F7"/>
<dbReference type="SUPFAM" id="SSF47413">
    <property type="entry name" value="lambda repressor-like DNA-binding domains"/>
    <property type="match status" value="1"/>
</dbReference>
<feature type="domain" description="HTH cro/C1-type" evidence="2">
    <location>
        <begin position="21"/>
        <end position="77"/>
    </location>
</feature>
<proteinExistence type="predicted"/>
<name>A0A8T0C4F7_9GAMM</name>
<organism evidence="3 4">
    <name type="scientific">Pseudoalteromonas rubra</name>
    <dbReference type="NCBI Taxonomy" id="43658"/>
    <lineage>
        <taxon>Bacteria</taxon>
        <taxon>Pseudomonadati</taxon>
        <taxon>Pseudomonadota</taxon>
        <taxon>Gammaproteobacteria</taxon>
        <taxon>Alteromonadales</taxon>
        <taxon>Pseudoalteromonadaceae</taxon>
        <taxon>Pseudoalteromonas</taxon>
    </lineage>
</organism>
<evidence type="ECO:0000313" key="4">
    <source>
        <dbReference type="Proteomes" id="UP000016480"/>
    </source>
</evidence>
<protein>
    <recommendedName>
        <fullName evidence="2">HTH cro/C1-type domain-containing protein</fullName>
    </recommendedName>
</protein>
<sequence>MNSRQRLNWLNSARRDIQASLRSLRIQQKMSQAELAKKMSVPVDQSTISNWESGKTIMDLEQLLDILMIFGKDWKSFFGFLADNAEKRTIKKPQQKEPPMEPKADDKGED</sequence>
<evidence type="ECO:0000313" key="3">
    <source>
        <dbReference type="EMBL" id="KAF7785594.1"/>
    </source>
</evidence>
<dbReference type="Proteomes" id="UP000016480">
    <property type="component" value="Unassembled WGS sequence"/>
</dbReference>
<dbReference type="InterPro" id="IPR010982">
    <property type="entry name" value="Lambda_DNA-bd_dom_sf"/>
</dbReference>
<dbReference type="GeneID" id="61359201"/>
<evidence type="ECO:0000256" key="1">
    <source>
        <dbReference type="SAM" id="MobiDB-lite"/>
    </source>
</evidence>
<dbReference type="Pfam" id="PF01381">
    <property type="entry name" value="HTH_3"/>
    <property type="match status" value="1"/>
</dbReference>
<dbReference type="SMART" id="SM00530">
    <property type="entry name" value="HTH_XRE"/>
    <property type="match status" value="1"/>
</dbReference>
<accession>A0A8T0C4F7</accession>
<dbReference type="Gene3D" id="1.10.260.40">
    <property type="entry name" value="lambda repressor-like DNA-binding domains"/>
    <property type="match status" value="1"/>
</dbReference>
<dbReference type="CDD" id="cd00093">
    <property type="entry name" value="HTH_XRE"/>
    <property type="match status" value="1"/>
</dbReference>
<dbReference type="InterPro" id="IPR001387">
    <property type="entry name" value="Cro/C1-type_HTH"/>
</dbReference>
<comment type="caution">
    <text evidence="3">The sequence shown here is derived from an EMBL/GenBank/DDBJ whole genome shotgun (WGS) entry which is preliminary data.</text>
</comment>